<dbReference type="PATRIC" id="fig|229921.5.peg.1191"/>
<dbReference type="RefSeq" id="WP_062419289.1">
    <property type="nucleotide sequence ID" value="NZ_DF967974.1"/>
</dbReference>
<accession>A0A0N8GT19</accession>
<proteinExistence type="predicted"/>
<evidence type="ECO:0000313" key="2">
    <source>
        <dbReference type="Proteomes" id="UP000050501"/>
    </source>
</evidence>
<dbReference type="STRING" id="229921.ADN01_02090"/>
<dbReference type="EMBL" id="LGCM01000008">
    <property type="protein sequence ID" value="KPL90866.1"/>
    <property type="molecule type" value="Genomic_DNA"/>
</dbReference>
<organism evidence="1 2">
    <name type="scientific">Levilinea saccharolytica</name>
    <dbReference type="NCBI Taxonomy" id="229921"/>
    <lineage>
        <taxon>Bacteria</taxon>
        <taxon>Bacillati</taxon>
        <taxon>Chloroflexota</taxon>
        <taxon>Anaerolineae</taxon>
        <taxon>Anaerolineales</taxon>
        <taxon>Anaerolineaceae</taxon>
        <taxon>Levilinea</taxon>
    </lineage>
</organism>
<dbReference type="OrthoDB" id="9796523at2"/>
<dbReference type="Proteomes" id="UP000050501">
    <property type="component" value="Unassembled WGS sequence"/>
</dbReference>
<reference evidence="1 2" key="1">
    <citation type="submission" date="2015-07" db="EMBL/GenBank/DDBJ databases">
        <title>Genome sequence of Levilinea saccharolytica DSM 16555.</title>
        <authorList>
            <person name="Hemp J."/>
            <person name="Ward L.M."/>
            <person name="Pace L.A."/>
            <person name="Fischer W.W."/>
        </authorList>
    </citation>
    <scope>NUCLEOTIDE SEQUENCE [LARGE SCALE GENOMIC DNA]</scope>
    <source>
        <strain evidence="1 2">KIBI-1</strain>
    </source>
</reference>
<evidence type="ECO:0008006" key="3">
    <source>
        <dbReference type="Google" id="ProtNLM"/>
    </source>
</evidence>
<comment type="caution">
    <text evidence="1">The sequence shown here is derived from an EMBL/GenBank/DDBJ whole genome shotgun (WGS) entry which is preliminary data.</text>
</comment>
<name>A0A0N8GT19_9CHLR</name>
<dbReference type="InterPro" id="IPR025591">
    <property type="entry name" value="RloB"/>
</dbReference>
<sequence length="208" mass="24773">MKSSKSQFTPRKRAYMQRRLDQFDVRQRFLIVCEGTRTEPQYFERFRVPGLVVRVEGVGMNTLRLVDEAINCCDEGDYDQVWCVFDKDDFPIENFENAIQRARERNMHVAYSNQAFELWYVLHFEYLNSAIDRKAYMEKLTQYLGFKYKKNDPDIYQVLQCKMDTAIRNAERLMQEYRPSRPGRDDPSTTVYQLVIALREQAKPLSCV</sequence>
<keyword evidence="2" id="KW-1185">Reference proteome</keyword>
<dbReference type="AlphaFoldDB" id="A0A0N8GT19"/>
<gene>
    <name evidence="1" type="ORF">ADN01_02090</name>
</gene>
<protein>
    <recommendedName>
        <fullName evidence="3">Abortive phage resistance protein</fullName>
    </recommendedName>
</protein>
<evidence type="ECO:0000313" key="1">
    <source>
        <dbReference type="EMBL" id="KPL90866.1"/>
    </source>
</evidence>
<dbReference type="Pfam" id="PF13707">
    <property type="entry name" value="RloB"/>
    <property type="match status" value="1"/>
</dbReference>